<evidence type="ECO:0000256" key="1">
    <source>
        <dbReference type="SAM" id="MobiDB-lite"/>
    </source>
</evidence>
<dbReference type="Proteomes" id="UP000005426">
    <property type="component" value="Unassembled WGS sequence"/>
</dbReference>
<evidence type="ECO:0000313" key="3">
    <source>
        <dbReference type="Proteomes" id="UP000005426"/>
    </source>
</evidence>
<organism evidence="2 3">
    <name type="scientific">Hypocrea atroviridis (strain ATCC 20476 / IMI 206040)</name>
    <name type="common">Trichoderma atroviride</name>
    <dbReference type="NCBI Taxonomy" id="452589"/>
    <lineage>
        <taxon>Eukaryota</taxon>
        <taxon>Fungi</taxon>
        <taxon>Dikarya</taxon>
        <taxon>Ascomycota</taxon>
        <taxon>Pezizomycotina</taxon>
        <taxon>Sordariomycetes</taxon>
        <taxon>Hypocreomycetidae</taxon>
        <taxon>Hypocreales</taxon>
        <taxon>Hypocreaceae</taxon>
        <taxon>Trichoderma</taxon>
    </lineage>
</organism>
<reference evidence="2 3" key="1">
    <citation type="journal article" date="2011" name="Genome Biol.">
        <title>Comparative genome sequence analysis underscores mycoparasitism as the ancestral life style of Trichoderma.</title>
        <authorList>
            <person name="Kubicek C.P."/>
            <person name="Herrera-Estrella A."/>
            <person name="Seidl-Seiboth V."/>
            <person name="Martinez D.A."/>
            <person name="Druzhinina I.S."/>
            <person name="Thon M."/>
            <person name="Zeilinger S."/>
            <person name="Casas-Flores S."/>
            <person name="Horwitz B.A."/>
            <person name="Mukherjee P.K."/>
            <person name="Mukherjee M."/>
            <person name="Kredics L."/>
            <person name="Alcaraz L.D."/>
            <person name="Aerts A."/>
            <person name="Antal Z."/>
            <person name="Atanasova L."/>
            <person name="Cervantes-Badillo M.G."/>
            <person name="Challacombe J."/>
            <person name="Chertkov O."/>
            <person name="McCluskey K."/>
            <person name="Coulpier F."/>
            <person name="Deshpande N."/>
            <person name="von Doehren H."/>
            <person name="Ebbole D.J."/>
            <person name="Esquivel-Naranjo E.U."/>
            <person name="Fekete E."/>
            <person name="Flipphi M."/>
            <person name="Glaser F."/>
            <person name="Gomez-Rodriguez E.Y."/>
            <person name="Gruber S."/>
            <person name="Han C."/>
            <person name="Henrissat B."/>
            <person name="Hermosa R."/>
            <person name="Hernandez-Onate M."/>
            <person name="Karaffa L."/>
            <person name="Kosti I."/>
            <person name="Le Crom S."/>
            <person name="Lindquist E."/>
            <person name="Lucas S."/>
            <person name="Luebeck M."/>
            <person name="Luebeck P.S."/>
            <person name="Margeot A."/>
            <person name="Metz B."/>
            <person name="Misra M."/>
            <person name="Nevalainen H."/>
            <person name="Omann M."/>
            <person name="Packer N."/>
            <person name="Perrone G."/>
            <person name="Uresti-Rivera E.E."/>
            <person name="Salamov A."/>
            <person name="Schmoll M."/>
            <person name="Seiboth B."/>
            <person name="Shapiro H."/>
            <person name="Sukno S."/>
            <person name="Tamayo-Ramos J.A."/>
            <person name="Tisch D."/>
            <person name="Wiest A."/>
            <person name="Wilkinson H.H."/>
            <person name="Zhang M."/>
            <person name="Coutinho P.M."/>
            <person name="Kenerley C.M."/>
            <person name="Monte E."/>
            <person name="Baker S.E."/>
            <person name="Grigoriev I.V."/>
        </authorList>
    </citation>
    <scope>NUCLEOTIDE SEQUENCE [LARGE SCALE GENOMIC DNA]</scope>
    <source>
        <strain evidence="3">ATCC 20476 / IMI 206040</strain>
    </source>
</reference>
<feature type="region of interest" description="Disordered" evidence="1">
    <location>
        <begin position="1"/>
        <end position="38"/>
    </location>
</feature>
<evidence type="ECO:0000313" key="2">
    <source>
        <dbReference type="EMBL" id="EHK47106.1"/>
    </source>
</evidence>
<dbReference type="EMBL" id="ABDG02000021">
    <property type="protein sequence ID" value="EHK47106.1"/>
    <property type="molecule type" value="Genomic_DNA"/>
</dbReference>
<proteinExistence type="predicted"/>
<keyword evidence="3" id="KW-1185">Reference proteome</keyword>
<gene>
    <name evidence="2" type="ORF">TRIATDRAFT_317055</name>
</gene>
<dbReference type="OrthoDB" id="10533338at2759"/>
<comment type="caution">
    <text evidence="2">The sequence shown here is derived from an EMBL/GenBank/DDBJ whole genome shotgun (WGS) entry which is preliminary data.</text>
</comment>
<protein>
    <submittedName>
        <fullName evidence="2">Uncharacterized protein</fullName>
    </submittedName>
</protein>
<dbReference type="HOGENOM" id="CLU_2250511_0_0_1"/>
<accession>G9NPV3</accession>
<sequence length="104" mass="11729">MPPTKKNASKKNRGNENPAPAQPPAKKVKMPPKGTREQKLEHLRLDLRDIIKKELDVAKQKQFVLDRIEHWKNELDARPEDKDADALADALFDKIVKGGARGEG</sequence>
<name>G9NPV3_HYPAI</name>
<dbReference type="AlphaFoldDB" id="G9NPV3"/>